<evidence type="ECO:0000313" key="19">
    <source>
        <dbReference type="EMBL" id="QOV01986.1"/>
    </source>
</evidence>
<evidence type="ECO:0000256" key="12">
    <source>
        <dbReference type="ARBA" id="ARBA00023075"/>
    </source>
</evidence>
<dbReference type="GeneID" id="65315866"/>
<dbReference type="PANTHER" id="PTHR43507:SF20">
    <property type="entry name" value="NADH-UBIQUINONE OXIDOREDUCTASE CHAIN 4"/>
    <property type="match status" value="1"/>
</dbReference>
<keyword evidence="13 16" id="KW-0496">Mitochondrion</keyword>
<dbReference type="AlphaFoldDB" id="A0A871Y1E4"/>
<evidence type="ECO:0000256" key="3">
    <source>
        <dbReference type="ARBA" id="ARBA00012944"/>
    </source>
</evidence>
<comment type="similarity">
    <text evidence="2 16">Belongs to the complex I subunit 4 family.</text>
</comment>
<evidence type="ECO:0000256" key="11">
    <source>
        <dbReference type="ARBA" id="ARBA00023027"/>
    </source>
</evidence>
<feature type="transmembrane region" description="Helical" evidence="16">
    <location>
        <begin position="224"/>
        <end position="245"/>
    </location>
</feature>
<feature type="transmembrane region" description="Helical" evidence="16">
    <location>
        <begin position="145"/>
        <end position="168"/>
    </location>
</feature>
<dbReference type="NCBIfam" id="TIGR01972">
    <property type="entry name" value="NDH_I_M"/>
    <property type="match status" value="1"/>
</dbReference>
<keyword evidence="12 16" id="KW-0830">Ubiquinone</keyword>
<name>A0A871Y1E4_9PICI</name>
<evidence type="ECO:0000256" key="5">
    <source>
        <dbReference type="ARBA" id="ARBA00022448"/>
    </source>
</evidence>
<dbReference type="GO" id="GO:0042773">
    <property type="term" value="P:ATP synthesis coupled electron transport"/>
    <property type="evidence" value="ECO:0007669"/>
    <property type="project" value="InterPro"/>
</dbReference>
<accession>A0A871Y1E4</accession>
<dbReference type="InterPro" id="IPR000260">
    <property type="entry name" value="NADH4_N"/>
</dbReference>
<evidence type="ECO:0000256" key="10">
    <source>
        <dbReference type="ARBA" id="ARBA00022989"/>
    </source>
</evidence>
<dbReference type="PANTHER" id="PTHR43507">
    <property type="entry name" value="NADH-UBIQUINONE OXIDOREDUCTASE CHAIN 4"/>
    <property type="match status" value="1"/>
</dbReference>
<evidence type="ECO:0000256" key="7">
    <source>
        <dbReference type="ARBA" id="ARBA00022692"/>
    </source>
</evidence>
<feature type="transmembrane region" description="Helical" evidence="16">
    <location>
        <begin position="61"/>
        <end position="80"/>
    </location>
</feature>
<keyword evidence="7 16" id="KW-0812">Transmembrane</keyword>
<dbReference type="InterPro" id="IPR010227">
    <property type="entry name" value="NADH_Q_OxRdtase_chainM/4"/>
</dbReference>
<keyword evidence="6 16" id="KW-0679">Respiratory chain</keyword>
<evidence type="ECO:0000256" key="13">
    <source>
        <dbReference type="ARBA" id="ARBA00023128"/>
    </source>
</evidence>
<evidence type="ECO:0000256" key="1">
    <source>
        <dbReference type="ARBA" id="ARBA00004225"/>
    </source>
</evidence>
<evidence type="ECO:0000256" key="15">
    <source>
        <dbReference type="ARBA" id="ARBA00049551"/>
    </source>
</evidence>
<feature type="domain" description="NADH:ubiquinone oxidoreductase chain 4 N-terminal" evidence="18">
    <location>
        <begin position="1"/>
        <end position="109"/>
    </location>
</feature>
<feature type="domain" description="NADH:quinone oxidoreductase/Mrp antiporter transmembrane" evidence="17">
    <location>
        <begin position="113"/>
        <end position="403"/>
    </location>
</feature>
<dbReference type="InterPro" id="IPR001750">
    <property type="entry name" value="ND/Mrp_TM"/>
</dbReference>
<evidence type="ECO:0000256" key="6">
    <source>
        <dbReference type="ARBA" id="ARBA00022660"/>
    </source>
</evidence>
<dbReference type="Pfam" id="PF01059">
    <property type="entry name" value="Oxidored_q5_N"/>
    <property type="match status" value="1"/>
</dbReference>
<evidence type="ECO:0000259" key="17">
    <source>
        <dbReference type="Pfam" id="PF00361"/>
    </source>
</evidence>
<feature type="transmembrane region" description="Helical" evidence="16">
    <location>
        <begin position="116"/>
        <end position="133"/>
    </location>
</feature>
<proteinExistence type="inferred from homology"/>
<keyword evidence="5 16" id="KW-0813">Transport</keyword>
<evidence type="ECO:0000259" key="18">
    <source>
        <dbReference type="Pfam" id="PF01059"/>
    </source>
</evidence>
<keyword evidence="11 16" id="KW-0520">NAD</keyword>
<comment type="function">
    <text evidence="16">Core subunit of the mitochondrial membrane respiratory chain NADH dehydrogenase (Complex I) which catalyzes electron transfer from NADH through the respiratory chain, using ubiquinone as an electron acceptor. Essential for the catalytic activity and assembly of complex I.</text>
</comment>
<sequence>MLKIIIPTIMLLPTALLSPPKFLWSNTTTYSLLIALISLQWLTPSYFPHKNLTLWTGIDQISSPLLVLSCWLLPLMILASQNHLQHEPLSRKRIFTTALIMIQPFIILAFSTTELMLFYISFEATLIPTLILITRWGSQPERLNAGIYLLFYTLISSLPLLVTILHLHMQTGTLYLPMIKLTPSTPSSNSWTTSLSELALLMAFMVKAPLYGVHLWLPKAHVEAPIAGSMLLAALLLKLGGYGIMRITLLMNPTSNLFYPFLALALWGSLMTSSICLRQTDLKSLIAYSSVSHMGLVVAATMIQTHWSYSGAMILMISHGLTSSMLFCLANSNYERTHSRILLLTRGLQPLLPLMTTWWFLANLTNMALPPTTNFMAELTIMISLFNWSPFTIILTGTATFLTASYTLFMFLTTQRGPLPPHITTIQNSSTREHVLMALHIIPLLLLILKPSLIA</sequence>
<dbReference type="GO" id="GO:0031966">
    <property type="term" value="C:mitochondrial membrane"/>
    <property type="evidence" value="ECO:0007669"/>
    <property type="project" value="UniProtKB-SubCell"/>
</dbReference>
<evidence type="ECO:0000256" key="8">
    <source>
        <dbReference type="ARBA" id="ARBA00022967"/>
    </source>
</evidence>
<dbReference type="RefSeq" id="YP_010116683.1">
    <property type="nucleotide sequence ID" value="NC_056091.1"/>
</dbReference>
<organism evidence="19">
    <name type="scientific">Jynx torquilla</name>
    <name type="common">Eurasian wryneck</name>
    <dbReference type="NCBI Taxonomy" id="189526"/>
    <lineage>
        <taxon>Eukaryota</taxon>
        <taxon>Metazoa</taxon>
        <taxon>Chordata</taxon>
        <taxon>Craniata</taxon>
        <taxon>Vertebrata</taxon>
        <taxon>Euteleostomi</taxon>
        <taxon>Archelosauria</taxon>
        <taxon>Archosauria</taxon>
        <taxon>Dinosauria</taxon>
        <taxon>Saurischia</taxon>
        <taxon>Theropoda</taxon>
        <taxon>Coelurosauria</taxon>
        <taxon>Aves</taxon>
        <taxon>Neognathae</taxon>
        <taxon>Neoaves</taxon>
        <taxon>Telluraves</taxon>
        <taxon>Coraciimorphae</taxon>
        <taxon>Piciformes</taxon>
        <taxon>Picidae</taxon>
        <taxon>Jynx</taxon>
    </lineage>
</organism>
<keyword evidence="9 16" id="KW-0249">Electron transport</keyword>
<comment type="subcellular location">
    <subcellularLocation>
        <location evidence="1 16">Mitochondrion membrane</location>
        <topology evidence="1 16">Multi-pass membrane protein</topology>
    </subcellularLocation>
</comment>
<evidence type="ECO:0000256" key="4">
    <source>
        <dbReference type="ARBA" id="ARBA00021006"/>
    </source>
</evidence>
<evidence type="ECO:0000256" key="2">
    <source>
        <dbReference type="ARBA" id="ARBA00009025"/>
    </source>
</evidence>
<keyword evidence="8" id="KW-1278">Translocase</keyword>
<gene>
    <name evidence="19" type="primary">ND4</name>
</gene>
<reference evidence="19" key="1">
    <citation type="journal article" name="Zootaxa">
        <title>The complete mitochondrial genome of the Eurasian wryneck Jynx torquilla (Aves: Piciformes: Picidae) and its phylogenetic inference.</title>
        <authorList>
            <person name="Du C."/>
            <person name="Liu L.I."/>
            <person name="Liu Y."/>
            <person name="Fu Z."/>
        </authorList>
    </citation>
    <scope>NUCLEOTIDE SEQUENCE</scope>
</reference>
<feature type="transmembrane region" description="Helical" evidence="16">
    <location>
        <begin position="434"/>
        <end position="454"/>
    </location>
</feature>
<keyword evidence="10 16" id="KW-1133">Transmembrane helix</keyword>
<feature type="transmembrane region" description="Helical" evidence="16">
    <location>
        <begin position="198"/>
        <end position="217"/>
    </location>
</feature>
<geneLocation type="mitochondrion" evidence="19"/>
<evidence type="ECO:0000256" key="9">
    <source>
        <dbReference type="ARBA" id="ARBA00022982"/>
    </source>
</evidence>
<dbReference type="EMBL" id="MT106619">
    <property type="protein sequence ID" value="QOV01986.1"/>
    <property type="molecule type" value="Genomic_DNA"/>
</dbReference>
<evidence type="ECO:0000256" key="14">
    <source>
        <dbReference type="ARBA" id="ARBA00023136"/>
    </source>
</evidence>
<dbReference type="GO" id="GO:0003954">
    <property type="term" value="F:NADH dehydrogenase activity"/>
    <property type="evidence" value="ECO:0007669"/>
    <property type="project" value="TreeGrafter"/>
</dbReference>
<dbReference type="CTD" id="4538"/>
<dbReference type="InterPro" id="IPR003918">
    <property type="entry name" value="NADH_UbQ_OxRdtase"/>
</dbReference>
<comment type="catalytic activity">
    <reaction evidence="15 16">
        <text>a ubiquinone + NADH + 5 H(+)(in) = a ubiquinol + NAD(+) + 4 H(+)(out)</text>
        <dbReference type="Rhea" id="RHEA:29091"/>
        <dbReference type="Rhea" id="RHEA-COMP:9565"/>
        <dbReference type="Rhea" id="RHEA-COMP:9566"/>
        <dbReference type="ChEBI" id="CHEBI:15378"/>
        <dbReference type="ChEBI" id="CHEBI:16389"/>
        <dbReference type="ChEBI" id="CHEBI:17976"/>
        <dbReference type="ChEBI" id="CHEBI:57540"/>
        <dbReference type="ChEBI" id="CHEBI:57945"/>
        <dbReference type="EC" id="7.1.1.2"/>
    </reaction>
</comment>
<dbReference type="GO" id="GO:0015990">
    <property type="term" value="P:electron transport coupled proton transport"/>
    <property type="evidence" value="ECO:0007669"/>
    <property type="project" value="TreeGrafter"/>
</dbReference>
<feature type="transmembrane region" description="Helical" evidence="16">
    <location>
        <begin position="92"/>
        <end position="110"/>
    </location>
</feature>
<feature type="transmembrane region" description="Helical" evidence="16">
    <location>
        <begin position="21"/>
        <end position="41"/>
    </location>
</feature>
<dbReference type="PRINTS" id="PR01437">
    <property type="entry name" value="NUOXDRDTASE4"/>
</dbReference>
<dbReference type="GO" id="GO:0008137">
    <property type="term" value="F:NADH dehydrogenase (ubiquinone) activity"/>
    <property type="evidence" value="ECO:0007669"/>
    <property type="project" value="UniProtKB-UniRule"/>
</dbReference>
<keyword evidence="14 16" id="KW-0472">Membrane</keyword>
<feature type="transmembrane region" description="Helical" evidence="16">
    <location>
        <begin position="309"/>
        <end position="330"/>
    </location>
</feature>
<protein>
    <recommendedName>
        <fullName evidence="4 16">NADH-ubiquinone oxidoreductase chain 4</fullName>
        <ecNumber evidence="3 16">7.1.1.2</ecNumber>
    </recommendedName>
</protein>
<dbReference type="EC" id="7.1.1.2" evidence="3 16"/>
<dbReference type="Pfam" id="PF00361">
    <property type="entry name" value="Proton_antipo_M"/>
    <property type="match status" value="1"/>
</dbReference>
<dbReference type="GO" id="GO:0048039">
    <property type="term" value="F:ubiquinone binding"/>
    <property type="evidence" value="ECO:0007669"/>
    <property type="project" value="TreeGrafter"/>
</dbReference>
<feature type="transmembrane region" description="Helical" evidence="16">
    <location>
        <begin position="285"/>
        <end position="303"/>
    </location>
</feature>
<feature type="transmembrane region" description="Helical" evidence="16">
    <location>
        <begin position="389"/>
        <end position="413"/>
    </location>
</feature>
<evidence type="ECO:0000256" key="16">
    <source>
        <dbReference type="RuleBase" id="RU003297"/>
    </source>
</evidence>
<feature type="transmembrane region" description="Helical" evidence="16">
    <location>
        <begin position="257"/>
        <end position="278"/>
    </location>
</feature>